<name>A0AAV7UX93_PLEWA</name>
<dbReference type="Proteomes" id="UP001066276">
    <property type="component" value="Chromosome 2_2"/>
</dbReference>
<evidence type="ECO:0000256" key="1">
    <source>
        <dbReference type="SAM" id="MobiDB-lite"/>
    </source>
</evidence>
<evidence type="ECO:0000313" key="2">
    <source>
        <dbReference type="EMBL" id="KAJ1193016.1"/>
    </source>
</evidence>
<feature type="compositionally biased region" description="Basic and acidic residues" evidence="1">
    <location>
        <begin position="92"/>
        <end position="118"/>
    </location>
</feature>
<accession>A0AAV7UX93</accession>
<protein>
    <submittedName>
        <fullName evidence="2">Uncharacterized protein</fullName>
    </submittedName>
</protein>
<keyword evidence="3" id="KW-1185">Reference proteome</keyword>
<evidence type="ECO:0000313" key="3">
    <source>
        <dbReference type="Proteomes" id="UP001066276"/>
    </source>
</evidence>
<dbReference type="AlphaFoldDB" id="A0AAV7UX93"/>
<comment type="caution">
    <text evidence="2">The sequence shown here is derived from an EMBL/GenBank/DDBJ whole genome shotgun (WGS) entry which is preliminary data.</text>
</comment>
<gene>
    <name evidence="2" type="ORF">NDU88_002322</name>
</gene>
<reference evidence="2" key="1">
    <citation type="journal article" date="2022" name="bioRxiv">
        <title>Sequencing and chromosome-scale assembly of the giantPleurodeles waltlgenome.</title>
        <authorList>
            <person name="Brown T."/>
            <person name="Elewa A."/>
            <person name="Iarovenko S."/>
            <person name="Subramanian E."/>
            <person name="Araus A.J."/>
            <person name="Petzold A."/>
            <person name="Susuki M."/>
            <person name="Suzuki K.-i.T."/>
            <person name="Hayashi T."/>
            <person name="Toyoda A."/>
            <person name="Oliveira C."/>
            <person name="Osipova E."/>
            <person name="Leigh N.D."/>
            <person name="Simon A."/>
            <person name="Yun M.H."/>
        </authorList>
    </citation>
    <scope>NUCLEOTIDE SEQUENCE</scope>
    <source>
        <strain evidence="2">20211129_DDA</strain>
        <tissue evidence="2">Liver</tissue>
    </source>
</reference>
<sequence>MRERSAQARQTSFLYCHIGGQKLSPAAGEERGHIREASSAGWGCGERALFASGEVALAASVRPEEVAGLQQTCTAWRAQRCLNQKRKRKSSRDHATGQHWEHQGPAEAYRGKERQSPS</sequence>
<organism evidence="2 3">
    <name type="scientific">Pleurodeles waltl</name>
    <name type="common">Iberian ribbed newt</name>
    <dbReference type="NCBI Taxonomy" id="8319"/>
    <lineage>
        <taxon>Eukaryota</taxon>
        <taxon>Metazoa</taxon>
        <taxon>Chordata</taxon>
        <taxon>Craniata</taxon>
        <taxon>Vertebrata</taxon>
        <taxon>Euteleostomi</taxon>
        <taxon>Amphibia</taxon>
        <taxon>Batrachia</taxon>
        <taxon>Caudata</taxon>
        <taxon>Salamandroidea</taxon>
        <taxon>Salamandridae</taxon>
        <taxon>Pleurodelinae</taxon>
        <taxon>Pleurodeles</taxon>
    </lineage>
</organism>
<dbReference type="EMBL" id="JANPWB010000004">
    <property type="protein sequence ID" value="KAJ1193016.1"/>
    <property type="molecule type" value="Genomic_DNA"/>
</dbReference>
<feature type="region of interest" description="Disordered" evidence="1">
    <location>
        <begin position="83"/>
        <end position="118"/>
    </location>
</feature>
<proteinExistence type="predicted"/>